<dbReference type="GO" id="GO:0071555">
    <property type="term" value="P:cell wall organization"/>
    <property type="evidence" value="ECO:0007669"/>
    <property type="project" value="UniProtKB-KW"/>
</dbReference>
<feature type="domain" description="LysM" evidence="11">
    <location>
        <begin position="413"/>
        <end position="456"/>
    </location>
</feature>
<dbReference type="EC" id="3.5.1.28" evidence="4"/>
<evidence type="ECO:0000313" key="12">
    <source>
        <dbReference type="EMBL" id="PHQ14342.1"/>
    </source>
</evidence>
<dbReference type="Proteomes" id="UP000231409">
    <property type="component" value="Unassembled WGS sequence"/>
</dbReference>
<dbReference type="Gene3D" id="3.10.350.10">
    <property type="entry name" value="LysM domain"/>
    <property type="match status" value="1"/>
</dbReference>
<dbReference type="PROSITE" id="PS51782">
    <property type="entry name" value="LYSM"/>
    <property type="match status" value="1"/>
</dbReference>
<evidence type="ECO:0000313" key="13">
    <source>
        <dbReference type="Proteomes" id="UP000231409"/>
    </source>
</evidence>
<dbReference type="SUPFAM" id="SSF54106">
    <property type="entry name" value="LysM domain"/>
    <property type="match status" value="1"/>
</dbReference>
<comment type="caution">
    <text evidence="12">The sequence shown here is derived from an EMBL/GenBank/DDBJ whole genome shotgun (WGS) entry which is preliminary data.</text>
</comment>
<keyword evidence="8" id="KW-0961">Cell wall biogenesis/degradation</keyword>
<reference evidence="12 13" key="1">
    <citation type="submission" date="2017-09" db="EMBL/GenBank/DDBJ databases">
        <title>The draft genome sequences of Marinobacter sp. PWS21.</title>
        <authorList>
            <person name="Cao J."/>
        </authorList>
    </citation>
    <scope>NUCLEOTIDE SEQUENCE [LARGE SCALE GENOMIC DNA]</scope>
    <source>
        <strain evidence="12 13">PWS21</strain>
    </source>
</reference>
<dbReference type="GO" id="GO:0008745">
    <property type="term" value="F:N-acetylmuramoyl-L-alanine amidase activity"/>
    <property type="evidence" value="ECO:0007669"/>
    <property type="project" value="UniProtKB-EC"/>
</dbReference>
<proteinExistence type="inferred from homology"/>
<dbReference type="PANTHER" id="PTHR30404">
    <property type="entry name" value="N-ACETYLMURAMOYL-L-ALANINE AMIDASE"/>
    <property type="match status" value="1"/>
</dbReference>
<comment type="subcellular location">
    <subcellularLocation>
        <location evidence="2">Periplasm</location>
    </subcellularLocation>
</comment>
<evidence type="ECO:0000256" key="9">
    <source>
        <dbReference type="ARBA" id="ARBA00074581"/>
    </source>
</evidence>
<evidence type="ECO:0000256" key="1">
    <source>
        <dbReference type="ARBA" id="ARBA00001561"/>
    </source>
</evidence>
<keyword evidence="7" id="KW-0378">Hydrolase</keyword>
<comment type="similarity">
    <text evidence="3">Belongs to the N-acetylmuramoyl-L-alanine amidase 3 family.</text>
</comment>
<organism evidence="12 13">
    <name type="scientific">Marinobacter profundi</name>
    <dbReference type="NCBI Taxonomy" id="2666256"/>
    <lineage>
        <taxon>Bacteria</taxon>
        <taxon>Pseudomonadati</taxon>
        <taxon>Pseudomonadota</taxon>
        <taxon>Gammaproteobacteria</taxon>
        <taxon>Pseudomonadales</taxon>
        <taxon>Marinobacteraceae</taxon>
        <taxon>Marinobacter</taxon>
    </lineage>
</organism>
<evidence type="ECO:0000256" key="7">
    <source>
        <dbReference type="ARBA" id="ARBA00022801"/>
    </source>
</evidence>
<sequence length="459" mass="49365">MRSFSKKWRSGSGWLGCLTSLALAVALALPAYAGSAVEGARIWPAPDHTRLVLDTSASVDHKVFALSSPARLVIDISNASLKADFDRLDLSGSPIRRIRSAPRNGSDLRVVLDLETDIKPRSFQLEPNQQYGHRLVVDLVKEGGGGAAVRPPQPVLSDNDAGKRDVVVVIDAGHGGEDPGAIGPRGTREKDVVLRMARTIAELINQKPGYTAKLTRTGDYYIDLRSRTLMARKHNADLFVSIHADAFRTPQPRGASVFALSQRGATSETARWLAKSENRSDLIGGSGGVSLDGKDDMLAGVLLDLSMTASINSSIGVGGHVLNRLGRVTSLHKSGVEQAAFVVLKSPDIPSILVEAGFISNPQEEKNLASSRYQQKVARAVFDGINEHFSQTPPPGTLLAWQKRQGGNGSAANQYRIRRGDTLSAVARENRTTVSELMRYNGLSDDQVIVGQTIRIPAS</sequence>
<dbReference type="InterPro" id="IPR002508">
    <property type="entry name" value="MurNAc-LAA_cat"/>
</dbReference>
<evidence type="ECO:0000256" key="5">
    <source>
        <dbReference type="ARBA" id="ARBA00022729"/>
    </source>
</evidence>
<keyword evidence="6" id="KW-0574">Periplasm</keyword>
<evidence type="ECO:0000256" key="3">
    <source>
        <dbReference type="ARBA" id="ARBA00010860"/>
    </source>
</evidence>
<feature type="chain" id="PRO_5013793756" description="N-acetylmuramoyl-L-alanine amidase AmiC" evidence="10">
    <location>
        <begin position="34"/>
        <end position="459"/>
    </location>
</feature>
<dbReference type="InterPro" id="IPR050695">
    <property type="entry name" value="N-acetylmuramoyl_amidase_3"/>
</dbReference>
<dbReference type="CDD" id="cd00118">
    <property type="entry name" value="LysM"/>
    <property type="match status" value="1"/>
</dbReference>
<evidence type="ECO:0000259" key="11">
    <source>
        <dbReference type="PROSITE" id="PS51782"/>
    </source>
</evidence>
<dbReference type="CDD" id="cd02696">
    <property type="entry name" value="MurNAc-LAA"/>
    <property type="match status" value="1"/>
</dbReference>
<protein>
    <recommendedName>
        <fullName evidence="9">N-acetylmuramoyl-L-alanine amidase AmiC</fullName>
        <ecNumber evidence="4">3.5.1.28</ecNumber>
    </recommendedName>
</protein>
<dbReference type="Pfam" id="PF01476">
    <property type="entry name" value="LysM"/>
    <property type="match status" value="1"/>
</dbReference>
<dbReference type="GO" id="GO:0009253">
    <property type="term" value="P:peptidoglycan catabolic process"/>
    <property type="evidence" value="ECO:0007669"/>
    <property type="project" value="InterPro"/>
</dbReference>
<dbReference type="RefSeq" id="WP_099615294.1">
    <property type="nucleotide sequence ID" value="NZ_KZ319373.1"/>
</dbReference>
<dbReference type="Gene3D" id="2.60.40.3500">
    <property type="match status" value="1"/>
</dbReference>
<accession>A0A2G1UIQ8</accession>
<dbReference type="EMBL" id="NTFH01000010">
    <property type="protein sequence ID" value="PHQ14342.1"/>
    <property type="molecule type" value="Genomic_DNA"/>
</dbReference>
<dbReference type="GO" id="GO:0030288">
    <property type="term" value="C:outer membrane-bounded periplasmic space"/>
    <property type="evidence" value="ECO:0007669"/>
    <property type="project" value="TreeGrafter"/>
</dbReference>
<dbReference type="AlphaFoldDB" id="A0A2G1UIQ8"/>
<dbReference type="PANTHER" id="PTHR30404:SF0">
    <property type="entry name" value="N-ACETYLMURAMOYL-L-ALANINE AMIDASE AMIC"/>
    <property type="match status" value="1"/>
</dbReference>
<name>A0A2G1UIQ8_9GAMM</name>
<evidence type="ECO:0000256" key="6">
    <source>
        <dbReference type="ARBA" id="ARBA00022764"/>
    </source>
</evidence>
<dbReference type="InterPro" id="IPR036779">
    <property type="entry name" value="LysM_dom_sf"/>
</dbReference>
<dbReference type="SMART" id="SM00257">
    <property type="entry name" value="LysM"/>
    <property type="match status" value="1"/>
</dbReference>
<evidence type="ECO:0000256" key="4">
    <source>
        <dbReference type="ARBA" id="ARBA00011901"/>
    </source>
</evidence>
<gene>
    <name evidence="12" type="ORF">CLH61_13555</name>
</gene>
<dbReference type="Pfam" id="PF11741">
    <property type="entry name" value="AMIN"/>
    <property type="match status" value="1"/>
</dbReference>
<dbReference type="FunFam" id="3.40.630.40:FF:000001">
    <property type="entry name" value="N-acetylmuramoyl-L-alanine amidase"/>
    <property type="match status" value="1"/>
</dbReference>
<dbReference type="InterPro" id="IPR018392">
    <property type="entry name" value="LysM"/>
</dbReference>
<comment type="catalytic activity">
    <reaction evidence="1">
        <text>Hydrolyzes the link between N-acetylmuramoyl residues and L-amino acid residues in certain cell-wall glycopeptides.</text>
        <dbReference type="EC" id="3.5.1.28"/>
    </reaction>
</comment>
<dbReference type="Gene3D" id="3.40.630.40">
    <property type="entry name" value="Zn-dependent exopeptidases"/>
    <property type="match status" value="1"/>
</dbReference>
<evidence type="ECO:0000256" key="2">
    <source>
        <dbReference type="ARBA" id="ARBA00004418"/>
    </source>
</evidence>
<evidence type="ECO:0000256" key="8">
    <source>
        <dbReference type="ARBA" id="ARBA00023316"/>
    </source>
</evidence>
<keyword evidence="13" id="KW-1185">Reference proteome</keyword>
<evidence type="ECO:0000256" key="10">
    <source>
        <dbReference type="SAM" id="SignalP"/>
    </source>
</evidence>
<dbReference type="InterPro" id="IPR021731">
    <property type="entry name" value="AMIN_dom"/>
</dbReference>
<feature type="signal peptide" evidence="10">
    <location>
        <begin position="1"/>
        <end position="33"/>
    </location>
</feature>
<keyword evidence="5 10" id="KW-0732">Signal</keyword>
<dbReference type="SUPFAM" id="SSF53187">
    <property type="entry name" value="Zn-dependent exopeptidases"/>
    <property type="match status" value="1"/>
</dbReference>
<dbReference type="Pfam" id="PF01520">
    <property type="entry name" value="Amidase_3"/>
    <property type="match status" value="1"/>
</dbReference>
<dbReference type="SMART" id="SM00646">
    <property type="entry name" value="Ami_3"/>
    <property type="match status" value="1"/>
</dbReference>